<accession>A0A5C7F9J9</accession>
<keyword evidence="3" id="KW-0961">Cell wall biogenesis/degradation</keyword>
<dbReference type="GO" id="GO:0009253">
    <property type="term" value="P:peptidoglycan catabolic process"/>
    <property type="evidence" value="ECO:0007669"/>
    <property type="project" value="InterPro"/>
</dbReference>
<dbReference type="EC" id="3.5.1.28" evidence="7"/>
<dbReference type="InterPro" id="IPR003646">
    <property type="entry name" value="SH3-like_bac-type"/>
</dbReference>
<dbReference type="PROSITE" id="PS51272">
    <property type="entry name" value="SLH"/>
    <property type="match status" value="3"/>
</dbReference>
<protein>
    <submittedName>
        <fullName evidence="7">N-acetylmuramoyl-L-alanine amidase</fullName>
        <ecNumber evidence="7">3.5.1.28</ecNumber>
    </submittedName>
</protein>
<dbReference type="SMART" id="SM00287">
    <property type="entry name" value="SH3b"/>
    <property type="match status" value="1"/>
</dbReference>
<dbReference type="SMART" id="SM00646">
    <property type="entry name" value="Ami_3"/>
    <property type="match status" value="1"/>
</dbReference>
<dbReference type="Pfam" id="PF00395">
    <property type="entry name" value="SLH"/>
    <property type="match status" value="3"/>
</dbReference>
<keyword evidence="8" id="KW-1185">Reference proteome</keyword>
<evidence type="ECO:0000313" key="7">
    <source>
        <dbReference type="EMBL" id="WWD80632.1"/>
    </source>
</evidence>
<evidence type="ECO:0000259" key="5">
    <source>
        <dbReference type="PROSITE" id="PS51272"/>
    </source>
</evidence>
<evidence type="ECO:0000256" key="2">
    <source>
        <dbReference type="ARBA" id="ARBA00022801"/>
    </source>
</evidence>
<gene>
    <name evidence="7" type="ORF">FTX54_003430</name>
</gene>
<name>A0A5C7F9J9_9BACI</name>
<evidence type="ECO:0000256" key="1">
    <source>
        <dbReference type="ARBA" id="ARBA00022729"/>
    </source>
</evidence>
<dbReference type="Pfam" id="PF08239">
    <property type="entry name" value="SH3_3"/>
    <property type="match status" value="1"/>
</dbReference>
<dbReference type="PANTHER" id="PTHR30404">
    <property type="entry name" value="N-ACETYLMURAMOYL-L-ALANINE AMIDASE"/>
    <property type="match status" value="1"/>
</dbReference>
<dbReference type="GO" id="GO:0008745">
    <property type="term" value="F:N-acetylmuramoyl-L-alanine amidase activity"/>
    <property type="evidence" value="ECO:0007669"/>
    <property type="project" value="UniProtKB-EC"/>
</dbReference>
<dbReference type="EMBL" id="CP144914">
    <property type="protein sequence ID" value="WWD80632.1"/>
    <property type="molecule type" value="Genomic_DNA"/>
</dbReference>
<organism evidence="7 8">
    <name type="scientific">Alkalicoccus halolimnae</name>
    <dbReference type="NCBI Taxonomy" id="1667239"/>
    <lineage>
        <taxon>Bacteria</taxon>
        <taxon>Bacillati</taxon>
        <taxon>Bacillota</taxon>
        <taxon>Bacilli</taxon>
        <taxon>Bacillales</taxon>
        <taxon>Bacillaceae</taxon>
        <taxon>Alkalicoccus</taxon>
    </lineage>
</organism>
<feature type="chain" id="PRO_5044096817" evidence="4">
    <location>
        <begin position="22"/>
        <end position="466"/>
    </location>
</feature>
<evidence type="ECO:0000256" key="4">
    <source>
        <dbReference type="SAM" id="SignalP"/>
    </source>
</evidence>
<reference evidence="7 8" key="1">
    <citation type="submission" date="2024-01" db="EMBL/GenBank/DDBJ databases">
        <title>Complete Genome Sequence of Alkalicoccus halolimnae BZ-SZ-XJ29T, a Moderately Halophilic Bacterium Isolated from a Salt Lake.</title>
        <authorList>
            <person name="Zhao B."/>
        </authorList>
    </citation>
    <scope>NUCLEOTIDE SEQUENCE [LARGE SCALE GENOMIC DNA]</scope>
    <source>
        <strain evidence="7 8">BZ-SZ-XJ29</strain>
    </source>
</reference>
<dbReference type="KEGG" id="ahal:FTX54_003430"/>
<dbReference type="InterPro" id="IPR050695">
    <property type="entry name" value="N-acetylmuramoyl_amidase_3"/>
</dbReference>
<dbReference type="PROSITE" id="PS51781">
    <property type="entry name" value="SH3B"/>
    <property type="match status" value="1"/>
</dbReference>
<feature type="domain" description="SLH" evidence="5">
    <location>
        <begin position="85"/>
        <end position="139"/>
    </location>
</feature>
<evidence type="ECO:0000313" key="8">
    <source>
        <dbReference type="Proteomes" id="UP000321816"/>
    </source>
</evidence>
<dbReference type="RefSeq" id="WP_147805037.1">
    <property type="nucleotide sequence ID" value="NZ_CP144914.1"/>
</dbReference>
<dbReference type="SUPFAM" id="SSF53187">
    <property type="entry name" value="Zn-dependent exopeptidases"/>
    <property type="match status" value="1"/>
</dbReference>
<feature type="domain" description="SLH" evidence="5">
    <location>
        <begin position="21"/>
        <end position="84"/>
    </location>
</feature>
<dbReference type="GO" id="GO:0071555">
    <property type="term" value="P:cell wall organization"/>
    <property type="evidence" value="ECO:0007669"/>
    <property type="project" value="UniProtKB-KW"/>
</dbReference>
<dbReference type="AlphaFoldDB" id="A0A5C7F9J9"/>
<feature type="domain" description="SLH" evidence="5">
    <location>
        <begin position="140"/>
        <end position="203"/>
    </location>
</feature>
<dbReference type="Gene3D" id="2.30.30.40">
    <property type="entry name" value="SH3 Domains"/>
    <property type="match status" value="1"/>
</dbReference>
<evidence type="ECO:0000259" key="6">
    <source>
        <dbReference type="PROSITE" id="PS51781"/>
    </source>
</evidence>
<feature type="signal peptide" evidence="4">
    <location>
        <begin position="1"/>
        <end position="21"/>
    </location>
</feature>
<dbReference type="InterPro" id="IPR002508">
    <property type="entry name" value="MurNAc-LAA_cat"/>
</dbReference>
<dbReference type="GO" id="GO:0030288">
    <property type="term" value="C:outer membrane-bounded periplasmic space"/>
    <property type="evidence" value="ECO:0007669"/>
    <property type="project" value="TreeGrafter"/>
</dbReference>
<dbReference type="Pfam" id="PF01520">
    <property type="entry name" value="Amidase_3"/>
    <property type="match status" value="1"/>
</dbReference>
<proteinExistence type="predicted"/>
<dbReference type="PANTHER" id="PTHR30404:SF0">
    <property type="entry name" value="N-ACETYLMURAMOYL-L-ALANINE AMIDASE AMIC"/>
    <property type="match status" value="1"/>
</dbReference>
<dbReference type="InterPro" id="IPR001119">
    <property type="entry name" value="SLH_dom"/>
</dbReference>
<keyword evidence="1 4" id="KW-0732">Signal</keyword>
<dbReference type="CDD" id="cd02696">
    <property type="entry name" value="MurNAc-LAA"/>
    <property type="match status" value="1"/>
</dbReference>
<keyword evidence="2 7" id="KW-0378">Hydrolase</keyword>
<sequence>MTNFRSLFSIPAALIVVFVLAAPLSAQASFADSDEEEVTALYEAGIITGYEDGTFRPDRNVSRAEASVMLARALEFNIENTWTSFSDVTRDHYAAAHIHAAVENSILEGYPQGTFEPDGSLTRAEMAAVLTRSFDMENVHDVSFSDVESGSFFNDYIMDLAGTGITDGYPDGTFRPDNSISRLEFSLMLARALHPEFRPGFEETDPSVDPGENSEAIGAGVVANSATLNVRPEPSTSEASIGRLVEGEEVTVFERTGNWARIKSDELEGYVSQSYLYVDYFDHESPLVGHTIAVDPGHGGSDPGAVANGLQEKEVVLDVGLRLEEELRKAGANVVMTRRSDWYPSLEDRVIQANNMEADIFISIHTNAAGVEAAHGTETFYSAETWAGNSIDLADNLQTQMLEKLDTIDRGVKERGFYVIKNTDMPSALAELAFKTNEAEAEKMKTDGFREDSSDALYEGIVDYFE</sequence>
<feature type="domain" description="SH3b" evidence="6">
    <location>
        <begin position="216"/>
        <end position="280"/>
    </location>
</feature>
<dbReference type="Gene3D" id="3.40.630.40">
    <property type="entry name" value="Zn-dependent exopeptidases"/>
    <property type="match status" value="1"/>
</dbReference>
<dbReference type="OrthoDB" id="9806267at2"/>
<evidence type="ECO:0000256" key="3">
    <source>
        <dbReference type="ARBA" id="ARBA00023316"/>
    </source>
</evidence>
<dbReference type="Proteomes" id="UP000321816">
    <property type="component" value="Chromosome"/>
</dbReference>